<evidence type="ECO:0000256" key="15">
    <source>
        <dbReference type="ARBA" id="ARBA00046064"/>
    </source>
</evidence>
<dbReference type="InterPro" id="IPR000742">
    <property type="entry name" value="EGF"/>
</dbReference>
<dbReference type="InterPro" id="IPR034968">
    <property type="entry name" value="Reelin"/>
</dbReference>
<evidence type="ECO:0000256" key="11">
    <source>
        <dbReference type="ARBA" id="ARBA00022889"/>
    </source>
</evidence>
<evidence type="ECO:0000256" key="14">
    <source>
        <dbReference type="ARBA" id="ARBA00044961"/>
    </source>
</evidence>
<reference evidence="18 19" key="1">
    <citation type="submission" date="2024-02" db="EMBL/GenBank/DDBJ databases">
        <authorList>
            <person name="Daric V."/>
            <person name="Darras S."/>
        </authorList>
    </citation>
    <scope>NUCLEOTIDE SEQUENCE [LARGE SCALE GENOMIC DNA]</scope>
</reference>
<dbReference type="SUPFAM" id="SSF50939">
    <property type="entry name" value="Sialidases"/>
    <property type="match status" value="3"/>
</dbReference>
<keyword evidence="4" id="KW-0272">Extracellular matrix</keyword>
<keyword evidence="5" id="KW-0645">Protease</keyword>
<feature type="disulfide bond" evidence="16">
    <location>
        <begin position="2189"/>
        <end position="2199"/>
    </location>
</feature>
<evidence type="ECO:0000256" key="2">
    <source>
        <dbReference type="ARBA" id="ARBA00022473"/>
    </source>
</evidence>
<dbReference type="Pfam" id="PF21471">
    <property type="entry name" value="Reelin_subrepeat-B"/>
    <property type="match status" value="18"/>
</dbReference>
<feature type="disulfide bond" evidence="16">
    <location>
        <begin position="2208"/>
        <end position="2217"/>
    </location>
</feature>
<evidence type="ECO:0000256" key="1">
    <source>
        <dbReference type="ARBA" id="ARBA00004498"/>
    </source>
</evidence>
<dbReference type="Gene3D" id="2.60.120.260">
    <property type="entry name" value="Galactose-binding domain-like"/>
    <property type="match status" value="19"/>
</dbReference>
<comment type="caution">
    <text evidence="18">The sequence shown here is derived from an EMBL/GenBank/DDBJ whole genome shotgun (WGS) entry which is preliminary data.</text>
</comment>
<feature type="disulfide bond" evidence="16">
    <location>
        <begin position="2919"/>
        <end position="2929"/>
    </location>
</feature>
<comment type="subunit">
    <text evidence="14">Oligomer of disulfide-linked homodimers.</text>
</comment>
<evidence type="ECO:0000256" key="9">
    <source>
        <dbReference type="ARBA" id="ARBA00022833"/>
    </source>
</evidence>
<dbReference type="Gene3D" id="2.60.40.4060">
    <property type="entry name" value="Reeler domain"/>
    <property type="match status" value="1"/>
</dbReference>
<feature type="domain" description="EGF-like" evidence="17">
    <location>
        <begin position="2185"/>
        <end position="2218"/>
    </location>
</feature>
<feature type="disulfide bond" evidence="16">
    <location>
        <begin position="1796"/>
        <end position="1813"/>
    </location>
</feature>
<dbReference type="PANTHER" id="PTHR11841:SF1">
    <property type="entry name" value="REELIN"/>
    <property type="match status" value="1"/>
</dbReference>
<keyword evidence="16" id="KW-0245">EGF-like domain</keyword>
<protein>
    <recommendedName>
        <fullName evidence="13">Reelin</fullName>
    </recommendedName>
</protein>
<dbReference type="Proteomes" id="UP001642483">
    <property type="component" value="Unassembled WGS sequence"/>
</dbReference>
<evidence type="ECO:0000256" key="6">
    <source>
        <dbReference type="ARBA" id="ARBA00022723"/>
    </source>
</evidence>
<comment type="caution">
    <text evidence="16">Lacks conserved residue(s) required for the propagation of feature annotation.</text>
</comment>
<keyword evidence="16" id="KW-1015">Disulfide bond</keyword>
<evidence type="ECO:0000256" key="5">
    <source>
        <dbReference type="ARBA" id="ARBA00022670"/>
    </source>
</evidence>
<keyword evidence="11" id="KW-0130">Cell adhesion</keyword>
<dbReference type="Pfam" id="PF23106">
    <property type="entry name" value="EGF_Teneurin"/>
    <property type="match status" value="2"/>
</dbReference>
<feature type="domain" description="EGF-like" evidence="17">
    <location>
        <begin position="2915"/>
        <end position="2950"/>
    </location>
</feature>
<evidence type="ECO:0000313" key="19">
    <source>
        <dbReference type="Proteomes" id="UP001642483"/>
    </source>
</evidence>
<evidence type="ECO:0000256" key="3">
    <source>
        <dbReference type="ARBA" id="ARBA00022525"/>
    </source>
</evidence>
<keyword evidence="19" id="KW-1185">Reference proteome</keyword>
<evidence type="ECO:0000256" key="7">
    <source>
        <dbReference type="ARBA" id="ARBA00022801"/>
    </source>
</evidence>
<dbReference type="EMBL" id="CAWYQH010000024">
    <property type="protein sequence ID" value="CAK8675621.1"/>
    <property type="molecule type" value="Genomic_DNA"/>
</dbReference>
<keyword evidence="10" id="KW-0106">Calcium</keyword>
<feature type="disulfide bond" evidence="16">
    <location>
        <begin position="3306"/>
        <end position="3316"/>
    </location>
</feature>
<comment type="function">
    <text evidence="15">Extracellular matrix serine protease secreted by pioneer neurons that plays a role in layering of neurons in the cerebral cortex and cerebellum by coordinating cell positioning during neurodevelopment. Regulates microtubule function in neurons and neuronal migration. Binding to the extracellular domains of lipoprotein receptors VLDLR and LRP8/APOER2 induces tyrosine phosphorylation of DAB1 and modulation of TAU phosphorylation. Affects migration of sympathetic preganglionic neurons in the spinal cord, where it seems to act as a barrier to neuronal migration. Enzymatic activity is important for the modulation of cell adhesion.</text>
</comment>
<evidence type="ECO:0000313" key="18">
    <source>
        <dbReference type="EMBL" id="CAK8675621.1"/>
    </source>
</evidence>
<dbReference type="InterPro" id="IPR042307">
    <property type="entry name" value="Reeler_sf"/>
</dbReference>
<dbReference type="InterPro" id="IPR036278">
    <property type="entry name" value="Sialidase_sf"/>
</dbReference>
<evidence type="ECO:0000256" key="13">
    <source>
        <dbReference type="ARBA" id="ARBA00023900"/>
    </source>
</evidence>
<sequence>MASSDSNQKLWKVFCRTYWLVQLAISLIFRHTEASGLAGFGPAFYPCNYQPDPDIVEERISISIDGDPDTYQPESLYQVNLNSENTFNFLIVTGMINTHPGNGGPQCFPIHTHMTPNLVEELAFYWFAPPAGSGCVSMIVRASSNRHLVFDDVVGMRICEEGNEREIGPDVHLSGIIFRDDFDSGDLSDRWDNEWVGVEHDDVCQVMHGNAAAFCDNTSSHRFLTTKTLDLRNSSSLQFALGSGECESNNNRIHVSYQVPSESYSWTVLKSVKVQAGEQSEKSRIHVVSIPKSAKRVQVKVKFSEELPNSGSFSGCWAIDNVLITSELNRPNHIEEHLDPVETSNWLFTPGATVDSECSSSGNAFILSNEVEPTYVTTRDIDLSAGYPGGSSVGTFIQEGGRMEAGACGHQIDQQTLIFDGQGLRVFCTSDEVDLSNIVAASFVLSIGAGRCRRGKSHSGDIQFYYDVNGVQNVAKIFHYDDYGNPKHVIVPIPMDAQTSGAVICLRQKSQTGTPHVWAIDSFQFVENVPEMHYFAQFTINLGCGQEASNTRIKVQYSTDLGRSWNLLQSECLPETCRGKHWSQNSVYEYTETGKGWHRETLALPVAALTRKTRFRWLQKRSEMTSKWALDDVYIGSDASCPNMCSGRGHCSFGGCRCDAGYSGTACDIISDLLPDFLSENFNRWEIDSRIFKKSSGSNIGFACGIVSSGKSLVFNGPDKRMLVTQPLNATNLRFLQFTVLIGRNSHMGSCKPATAPGEGVLVQYSVDMGMMWKLLEHIPFHTVHEPRIISLHLPSEAKVPGLQIRWYQPTNHGANTGVWALDDVLVTSELFKTAYSPSVNFHLGAIQPYCNRALVLAFTTHGPRHDNQVRYAETQSFQITQGYVLQAEIVIGCEDPVDSEDPNALANVRNSALNTTLELQYSINHGRTWQLVSELSIPGSTSEEPFYHAATKFHASEFHNWIRVTLPLPEGTWSDATRFRIAQFSFDDRIDSWAVDNVYMGPACPMHCRGHGTCRNGICMCEPGHYGETCMPDNNLQVGVDDTLDSAETLWEFGWRVIGGHVVGPAEEATGTGCGPMTSSNYLHFDKSGVRKLESPNLDLTEGGQIQFYIQIGGGACKASHTRGNGVLLQYALDGGTVWILLQEFYYSDYPNPTYIHLDIPNEARSSHIKFRWWQPENEGRNEDRWSIDDVIIGQPILNDQPDDEAVALPRSVGLMIREQQSQVGTDFAFITFSNRGEVQEFCSPLLGSYVFNKLNGDRFVITDDMILDDGDTIQFQINIGCSQSFSYKSPVTLQYSHDGGYSWDYVRHACYPRGRALTRDVTIHTSQDVRSHKCTGTGRELHEASRYHKGDYDVWRTVIIPVPAHVASDPVRFRWFQHVPKGDNEDAPAEWAIANLYIGPSCPDFCSGHGICKFSSLSYELQRCICDDGYYENDVGSCSPIKPNPPGFWDRFDELESWWKRPLGGGIGTGCGSLGEGDSLYFGNIGTRRTQTVGLDTSNVRMIQFYLRIGSSTNDSESCSTARGRDENVIFQYSRNNGVTWVLIKEFNFETFQDQPFPLVTLNMPYRAKTSSTTFRWWQPLQKKNQIRAQWAIDDVMIGRTDLLGNGFYDDFESSSRRRRRTGLDRSQLLSDHHWFMAKGGHVEEYEQCPGVISSQSRGYSLVFNGEGQERYTETWDFFLLSGSFLQFDLVMGCQGDETESGAILLEYSSDLGRNWLPVTSQCFPIAGMDIGCTHTLGTFYYRDLNLGWTRHTVKLSETIRKPRVRFRWIQHYHSGSRWAIDNIYIGNECEWMCGGFGYCAPSSYEDNFSCLCDQGFNASRHCEPSVSLPSSLKDDFNDPWFPQDKYSLVIGGRVISSEELTSVGVVVDHYNLQFFRNGVRMLQTRPLNTTDVRYLQFYVKYSGEELGFEDPSSIVIQASPNNGIAWQTLNLVRASFNEDSQLINVKLPRNLRYDAVIFRWWMADLNSVENEAVWALDNLLIGGHVSQCEPHVLVEDFSDINPYNWFFYPGGTVGKYCQEEAPEEVLARAAEPIPPDVARLRQNFVLSFNDQVGQHAVMTRDLCVTNVNYVIQFQISIGCEGAEASAENAVKFQYSVDDGVTWDLVVPHCHGGSIAGAGCSEELHPSSIYYPGSFEGWKRVVIPLRGKDHICASNSVRFRWYQGHYTAPLRDAVPWAIDDVYIGPQCDQMCNGHGVCDNDRVTCICDQGYAGDTCCDVIDGTNPMFFKETFEDESSIHPSVEGKWSHASGGSITPSECDDKRVFSRHSYTVTKPGLQMLATKDLDTRETRFIQFYFNKGSKWDNEAVFGGHKPIYLQYTTDGGLFWSLLETMTSSHMGETLYVALPIPEGARSNATRFRWWEPSETGTFTHQWALDHVIIGPDLDGVEDNFSSFQEETWLELSSSEITTRSEFGCCAPDTQGCHFLHIGGEALSLRDCGRRWAATSGVRVPPGSYVQFNLVADCERTTSECHQILLEFSTDLGHTWSLVEPPCYPSNPQCTKTQAGSAFASDQFRTGKRVIIPLPERTWSPSTRFRWYVSEGINPMTWSIDDVYIGSSCPAACNGRGRCRRGVCDCDEGWTDSWCQVPTYQLATEIRDVFENDRIEFYEAVVGAVRDGECGDMGYGNALRFNQDCSRILITKSMNTEKTDFVQFMFRFGCGGSRPTNRDQGVMLDYSFNGGISWINLMELYYKDYDDARFVNVLLPDLARSTGIQFRWWQPAHNGKGQNDWAIDNLAIGGKQNNKLLSDSFLLSTNEIPPDGFYLDRESVGMWQFYDNTAPGRFCGRDNLIVAGEQSGLEVSIRTKDFVPKSRYILQYTIVVLCQDVQKSHQPVHVQYSTDFGDSWSYVTPQCGISDRDCFGHEMTQPSVHFISRYWRRKTIWLSDELVGRPVRFRLHQFESDVVWALDHIYIGPACPGACSGHGDCVAGATENHCMCDDGYAGPNCYVNFRQRTYVKDTFNGGPVNSQWNLLEAEKNNNSCGQLIDGLSLKFDGVGPRQAETVDLDLEDARFVQFRAVIGHASLPDTCLPATNRLEGLLVQYSTDGGITWHMLHDLDYQSYRSPKQDYVNLPLHSRTNSTRIRWWQPFVTDPDTGLTLIGESRGGWAIDDVYIGGHEVNAPSLENDLEEEDLPEQNIGVLHDELFDFYPNGLVDFGMCGGQNGSRQITWPDGDRHSVEQSLTTRQLIVSSGCMIQFKIKVGCADVINECSQNFSVRLEYRKNPFDAWRLVRDECFPDSPISSSCTPFMHHKASIYTPQRTWSRVTIPLDNVESETTQLRWYQEGGAPAEYSWALDEIYVGEACPGYCNGHGRCITGPTCICDPGFKGSSCSHPHHPTMIRDFKDHFELPTPIEVRAARALGATLPKNWELIEGGEMGFGGCGSLRPYGFGRTVYFSRCGSRLLQTVEMDMHKGSHIQYVLQIGMSPPRLSCHVSFPSNMSRAASVLLEYTTNNGVTWHLLQEHRPEHFSKPKRVAISLVHEMKTSHTVLRWWQPRHNGNGHDQWALDNIEIIMSRVDRHMHNLNAPPPLLPFRERIELPGAPLDDSLLLAP</sequence>
<comment type="similarity">
    <text evidence="12">Belongs to the reelin family.</text>
</comment>
<feature type="domain" description="EGF-like" evidence="17">
    <location>
        <begin position="3302"/>
        <end position="3334"/>
    </location>
</feature>
<dbReference type="SMART" id="SM00181">
    <property type="entry name" value="EGF"/>
    <property type="match status" value="8"/>
</dbReference>
<proteinExistence type="inferred from homology"/>
<evidence type="ECO:0000256" key="8">
    <source>
        <dbReference type="ARBA" id="ARBA00022825"/>
    </source>
</evidence>
<keyword evidence="7" id="KW-0378">Hydrolase</keyword>
<gene>
    <name evidence="18" type="ORF">CVLEPA_LOCUS5181</name>
</gene>
<dbReference type="PANTHER" id="PTHR11841">
    <property type="entry name" value="REELIN"/>
    <property type="match status" value="1"/>
</dbReference>
<feature type="disulfide bond" evidence="16">
    <location>
        <begin position="1792"/>
        <end position="1802"/>
    </location>
</feature>
<evidence type="ECO:0000256" key="16">
    <source>
        <dbReference type="PROSITE-ProRule" id="PRU00076"/>
    </source>
</evidence>
<evidence type="ECO:0000259" key="17">
    <source>
        <dbReference type="PROSITE" id="PS50026"/>
    </source>
</evidence>
<feature type="disulfide bond" evidence="16">
    <location>
        <begin position="3324"/>
        <end position="3333"/>
    </location>
</feature>
<keyword evidence="2" id="KW-0217">Developmental protein</keyword>
<keyword evidence="9" id="KW-0862">Zinc</keyword>
<keyword evidence="8" id="KW-0720">Serine protease</keyword>
<accession>A0ABP0FA08</accession>
<dbReference type="PROSITE" id="PS00022">
    <property type="entry name" value="EGF_1"/>
    <property type="match status" value="4"/>
</dbReference>
<evidence type="ECO:0000256" key="12">
    <source>
        <dbReference type="ARBA" id="ARBA00023773"/>
    </source>
</evidence>
<dbReference type="PROSITE" id="PS50026">
    <property type="entry name" value="EGF_3"/>
    <property type="match status" value="4"/>
</dbReference>
<feature type="disulfide bond" evidence="16">
    <location>
        <begin position="2940"/>
        <end position="2949"/>
    </location>
</feature>
<name>A0ABP0FA08_CLALP</name>
<evidence type="ECO:0000256" key="10">
    <source>
        <dbReference type="ARBA" id="ARBA00022837"/>
    </source>
</evidence>
<comment type="subcellular location">
    <subcellularLocation>
        <location evidence="1">Secreted</location>
        <location evidence="1">Extracellular space</location>
        <location evidence="1">Extracellular matrix</location>
    </subcellularLocation>
</comment>
<keyword evidence="6" id="KW-0479">Metal-binding</keyword>
<dbReference type="InterPro" id="IPR049419">
    <property type="entry name" value="Reelin_subrepeat-B"/>
</dbReference>
<dbReference type="PROSITE" id="PS01186">
    <property type="entry name" value="EGF_2"/>
    <property type="match status" value="6"/>
</dbReference>
<organism evidence="18 19">
    <name type="scientific">Clavelina lepadiformis</name>
    <name type="common">Light-bulb sea squirt</name>
    <name type="synonym">Ascidia lepadiformis</name>
    <dbReference type="NCBI Taxonomy" id="159417"/>
    <lineage>
        <taxon>Eukaryota</taxon>
        <taxon>Metazoa</taxon>
        <taxon>Chordata</taxon>
        <taxon>Tunicata</taxon>
        <taxon>Ascidiacea</taxon>
        <taxon>Aplousobranchia</taxon>
        <taxon>Clavelinidae</taxon>
        <taxon>Clavelina</taxon>
    </lineage>
</organism>
<feature type="domain" description="EGF-like" evidence="17">
    <location>
        <begin position="1788"/>
        <end position="1826"/>
    </location>
</feature>
<keyword evidence="3" id="KW-0964">Secreted</keyword>
<evidence type="ECO:0000256" key="4">
    <source>
        <dbReference type="ARBA" id="ARBA00022530"/>
    </source>
</evidence>